<sequence length="74" mass="8462">MTTDKHFLGDVLARLRTVKHSDIKQISHASGVPESTVRKLYYGEVANPRVQTVQALHDYFSREDLDKQLKVADH</sequence>
<evidence type="ECO:0000313" key="2">
    <source>
        <dbReference type="Proteomes" id="UP000545386"/>
    </source>
</evidence>
<dbReference type="Gene3D" id="1.10.260.40">
    <property type="entry name" value="lambda repressor-like DNA-binding domains"/>
    <property type="match status" value="1"/>
</dbReference>
<reference evidence="1 2" key="1">
    <citation type="submission" date="2020-08" db="EMBL/GenBank/DDBJ databases">
        <title>Paraeoetvoesia sp. YC-7-48 draft genome sequence.</title>
        <authorList>
            <person name="Yao L."/>
        </authorList>
    </citation>
    <scope>NUCLEOTIDE SEQUENCE [LARGE SCALE GENOMIC DNA]</scope>
    <source>
        <strain evidence="2">YC-7-48</strain>
    </source>
</reference>
<accession>A0A842HTU7</accession>
<dbReference type="SUPFAM" id="SSF47413">
    <property type="entry name" value="lambda repressor-like DNA-binding domains"/>
    <property type="match status" value="1"/>
</dbReference>
<proteinExistence type="predicted"/>
<dbReference type="InterPro" id="IPR010982">
    <property type="entry name" value="Lambda_DNA-bd_dom_sf"/>
</dbReference>
<dbReference type="Proteomes" id="UP000545386">
    <property type="component" value="Unassembled WGS sequence"/>
</dbReference>
<dbReference type="EMBL" id="JACJUU010000018">
    <property type="protein sequence ID" value="MBC2771058.1"/>
    <property type="molecule type" value="Genomic_DNA"/>
</dbReference>
<comment type="caution">
    <text evidence="1">The sequence shown here is derived from an EMBL/GenBank/DDBJ whole genome shotgun (WGS) entry which is preliminary data.</text>
</comment>
<dbReference type="RefSeq" id="WP_185780690.1">
    <property type="nucleotide sequence ID" value="NZ_JACJUU010000018.1"/>
</dbReference>
<keyword evidence="2" id="KW-1185">Reference proteome</keyword>
<protein>
    <submittedName>
        <fullName evidence="1">Helix-turn-helix transcriptional regulator</fullName>
    </submittedName>
</protein>
<dbReference type="AlphaFoldDB" id="A0A842HTU7"/>
<evidence type="ECO:0000313" key="1">
    <source>
        <dbReference type="EMBL" id="MBC2771058.1"/>
    </source>
</evidence>
<organism evidence="1 2">
    <name type="scientific">Pusillimonas minor</name>
    <dbReference type="NCBI Taxonomy" id="2697024"/>
    <lineage>
        <taxon>Bacteria</taxon>
        <taxon>Pseudomonadati</taxon>
        <taxon>Pseudomonadota</taxon>
        <taxon>Betaproteobacteria</taxon>
        <taxon>Burkholderiales</taxon>
        <taxon>Alcaligenaceae</taxon>
        <taxon>Pusillimonas</taxon>
    </lineage>
</organism>
<name>A0A842HTU7_9BURK</name>
<gene>
    <name evidence="1" type="ORF">GTU67_14200</name>
</gene>
<dbReference type="GO" id="GO:0003677">
    <property type="term" value="F:DNA binding"/>
    <property type="evidence" value="ECO:0007669"/>
    <property type="project" value="InterPro"/>
</dbReference>